<protein>
    <submittedName>
        <fullName evidence="1">Uncharacterized protein</fullName>
    </submittedName>
</protein>
<sequence length="87" mass="9419">MSQQGGLQKRFRETAGTSLDWNGDMMAASRFFTADSSGDANAHLFRLCKAATNSTATDLPGQLQAYADMFGAANWSSCGYDQWPGAW</sequence>
<keyword evidence="2" id="KW-1185">Reference proteome</keyword>
<dbReference type="RefSeq" id="WP_156715905.1">
    <property type="nucleotide sequence ID" value="NZ_WPHG01000010.1"/>
</dbReference>
<proteinExistence type="predicted"/>
<organism evidence="1 2">
    <name type="scientific">Nitratireductor arenosus</name>
    <dbReference type="NCBI Taxonomy" id="2682096"/>
    <lineage>
        <taxon>Bacteria</taxon>
        <taxon>Pseudomonadati</taxon>
        <taxon>Pseudomonadota</taxon>
        <taxon>Alphaproteobacteria</taxon>
        <taxon>Hyphomicrobiales</taxon>
        <taxon>Phyllobacteriaceae</taxon>
        <taxon>Nitratireductor</taxon>
    </lineage>
</organism>
<evidence type="ECO:0000313" key="2">
    <source>
        <dbReference type="Proteomes" id="UP000463224"/>
    </source>
</evidence>
<gene>
    <name evidence="1" type="ORF">GN330_22695</name>
</gene>
<name>A0A844QQ38_9HYPH</name>
<reference evidence="1 2" key="1">
    <citation type="submission" date="2019-12" db="EMBL/GenBank/DDBJ databases">
        <title>Nitratireductor arenosus sp. nov., Isolated from sea sand, Jeju island, South Korea.</title>
        <authorList>
            <person name="Kim W."/>
        </authorList>
    </citation>
    <scope>NUCLEOTIDE SEQUENCE [LARGE SCALE GENOMIC DNA]</scope>
    <source>
        <strain evidence="1 2">CAU 1489</strain>
    </source>
</reference>
<dbReference type="EMBL" id="WPHG01000010">
    <property type="protein sequence ID" value="MVB00064.1"/>
    <property type="molecule type" value="Genomic_DNA"/>
</dbReference>
<accession>A0A844QQ38</accession>
<comment type="caution">
    <text evidence="1">The sequence shown here is derived from an EMBL/GenBank/DDBJ whole genome shotgun (WGS) entry which is preliminary data.</text>
</comment>
<evidence type="ECO:0000313" key="1">
    <source>
        <dbReference type="EMBL" id="MVB00064.1"/>
    </source>
</evidence>
<dbReference type="AlphaFoldDB" id="A0A844QQ38"/>
<dbReference type="Proteomes" id="UP000463224">
    <property type="component" value="Unassembled WGS sequence"/>
</dbReference>